<reference evidence="2 3" key="1">
    <citation type="submission" date="2015-09" db="EMBL/GenBank/DDBJ databases">
        <title>Trachymyrmex zeteki WGS genome.</title>
        <authorList>
            <person name="Nygaard S."/>
            <person name="Hu H."/>
            <person name="Boomsma J."/>
            <person name="Zhang G."/>
        </authorList>
    </citation>
    <scope>NUCLEOTIDE SEQUENCE [LARGE SCALE GENOMIC DNA]</scope>
    <source>
        <strain evidence="2">Tzet28-1</strain>
        <tissue evidence="2">Whole body</tissue>
    </source>
</reference>
<dbReference type="EMBL" id="KQ982320">
    <property type="protein sequence ID" value="KYQ57799.1"/>
    <property type="molecule type" value="Genomic_DNA"/>
</dbReference>
<evidence type="ECO:0000256" key="1">
    <source>
        <dbReference type="SAM" id="MobiDB-lite"/>
    </source>
</evidence>
<name>A0A151XBS5_9HYME</name>
<organism evidence="2 3">
    <name type="scientific">Mycetomoellerius zeteki</name>
    <dbReference type="NCBI Taxonomy" id="64791"/>
    <lineage>
        <taxon>Eukaryota</taxon>
        <taxon>Metazoa</taxon>
        <taxon>Ecdysozoa</taxon>
        <taxon>Arthropoda</taxon>
        <taxon>Hexapoda</taxon>
        <taxon>Insecta</taxon>
        <taxon>Pterygota</taxon>
        <taxon>Neoptera</taxon>
        <taxon>Endopterygota</taxon>
        <taxon>Hymenoptera</taxon>
        <taxon>Apocrita</taxon>
        <taxon>Aculeata</taxon>
        <taxon>Formicoidea</taxon>
        <taxon>Formicidae</taxon>
        <taxon>Myrmicinae</taxon>
        <taxon>Mycetomoellerius</taxon>
    </lineage>
</organism>
<proteinExistence type="predicted"/>
<evidence type="ECO:0000313" key="3">
    <source>
        <dbReference type="Proteomes" id="UP000075809"/>
    </source>
</evidence>
<protein>
    <submittedName>
        <fullName evidence="2">Uncharacterized protein</fullName>
    </submittedName>
</protein>
<dbReference type="Proteomes" id="UP000075809">
    <property type="component" value="Unassembled WGS sequence"/>
</dbReference>
<evidence type="ECO:0000313" key="2">
    <source>
        <dbReference type="EMBL" id="KYQ57799.1"/>
    </source>
</evidence>
<feature type="compositionally biased region" description="Basic residues" evidence="1">
    <location>
        <begin position="39"/>
        <end position="49"/>
    </location>
</feature>
<sequence>MSPIAVFSLTSIDLPLTEITFTQLNPTSSRDDAVAPRGSRQRALQRRPTIHSTRNEINPTNSTLGPKSTQNFPHVGITSFTLLLFGEKASKGEIIPLSITLNTPLAHKMCYRFVQIFSKSTK</sequence>
<feature type="compositionally biased region" description="Polar residues" evidence="1">
    <location>
        <begin position="50"/>
        <end position="70"/>
    </location>
</feature>
<accession>A0A151XBS5</accession>
<gene>
    <name evidence="2" type="ORF">ALC60_03292</name>
</gene>
<feature type="region of interest" description="Disordered" evidence="1">
    <location>
        <begin position="27"/>
        <end position="70"/>
    </location>
</feature>
<dbReference type="AlphaFoldDB" id="A0A151XBS5"/>
<keyword evidence="3" id="KW-1185">Reference proteome</keyword>